<dbReference type="Pfam" id="PF00027">
    <property type="entry name" value="cNMP_binding"/>
    <property type="match status" value="1"/>
</dbReference>
<evidence type="ECO:0000313" key="7">
    <source>
        <dbReference type="Proteomes" id="UP000265619"/>
    </source>
</evidence>
<dbReference type="InterPro" id="IPR018490">
    <property type="entry name" value="cNMP-bd_dom_sf"/>
</dbReference>
<evidence type="ECO:0000259" key="4">
    <source>
        <dbReference type="PROSITE" id="PS50042"/>
    </source>
</evidence>
<dbReference type="InterPro" id="IPR036388">
    <property type="entry name" value="WH-like_DNA-bd_sf"/>
</dbReference>
<dbReference type="GO" id="GO:0005829">
    <property type="term" value="C:cytosol"/>
    <property type="evidence" value="ECO:0007669"/>
    <property type="project" value="TreeGrafter"/>
</dbReference>
<keyword evidence="1" id="KW-0805">Transcription regulation</keyword>
<evidence type="ECO:0000256" key="3">
    <source>
        <dbReference type="ARBA" id="ARBA00023163"/>
    </source>
</evidence>
<dbReference type="InterPro" id="IPR000595">
    <property type="entry name" value="cNMP-bd_dom"/>
</dbReference>
<reference evidence="6 7" key="1">
    <citation type="submission" date="2018-09" db="EMBL/GenBank/DDBJ databases">
        <title>Acidovorax cavernicola nov. sp. isolated from Gruta de las Maravillas (Aracena, Spain).</title>
        <authorList>
            <person name="Jurado V."/>
            <person name="Gutierrez-Patricio S."/>
            <person name="Gonzalez-Pimentel J.L."/>
            <person name="Miller A.Z."/>
            <person name="Laiz L."/>
            <person name="Saiz-Jimenez C."/>
        </authorList>
    </citation>
    <scope>NUCLEOTIDE SEQUENCE [LARGE SCALE GENOMIC DNA]</scope>
    <source>
        <strain evidence="6 7">1011MAR4D40.2</strain>
    </source>
</reference>
<keyword evidence="7" id="KW-1185">Reference proteome</keyword>
<feature type="domain" description="HTH crp-type" evidence="5">
    <location>
        <begin position="151"/>
        <end position="221"/>
    </location>
</feature>
<keyword evidence="3" id="KW-0804">Transcription</keyword>
<dbReference type="CDD" id="cd00038">
    <property type="entry name" value="CAP_ED"/>
    <property type="match status" value="1"/>
</dbReference>
<dbReference type="OrthoDB" id="9777588at2"/>
<dbReference type="RefSeq" id="WP_119552588.1">
    <property type="nucleotide sequence ID" value="NZ_QXMN01000004.1"/>
</dbReference>
<dbReference type="SMART" id="SM00100">
    <property type="entry name" value="cNMP"/>
    <property type="match status" value="1"/>
</dbReference>
<dbReference type="PROSITE" id="PS50042">
    <property type="entry name" value="CNMP_BINDING_3"/>
    <property type="match status" value="1"/>
</dbReference>
<dbReference type="PROSITE" id="PS51063">
    <property type="entry name" value="HTH_CRP_2"/>
    <property type="match status" value="1"/>
</dbReference>
<dbReference type="PANTHER" id="PTHR24567:SF74">
    <property type="entry name" value="HTH-TYPE TRANSCRIPTIONAL REGULATOR ARCR"/>
    <property type="match status" value="1"/>
</dbReference>
<feature type="domain" description="Cyclic nucleotide-binding" evidence="4">
    <location>
        <begin position="18"/>
        <end position="137"/>
    </location>
</feature>
<dbReference type="InterPro" id="IPR050397">
    <property type="entry name" value="Env_Response_Regulators"/>
</dbReference>
<dbReference type="Proteomes" id="UP000265619">
    <property type="component" value="Unassembled WGS sequence"/>
</dbReference>
<proteinExistence type="predicted"/>
<evidence type="ECO:0000256" key="1">
    <source>
        <dbReference type="ARBA" id="ARBA00023015"/>
    </source>
</evidence>
<dbReference type="GO" id="GO:0003700">
    <property type="term" value="F:DNA-binding transcription factor activity"/>
    <property type="evidence" value="ECO:0007669"/>
    <property type="project" value="TreeGrafter"/>
</dbReference>
<dbReference type="Gene3D" id="2.60.120.10">
    <property type="entry name" value="Jelly Rolls"/>
    <property type="match status" value="1"/>
</dbReference>
<dbReference type="InterPro" id="IPR036390">
    <property type="entry name" value="WH_DNA-bd_sf"/>
</dbReference>
<dbReference type="PANTHER" id="PTHR24567">
    <property type="entry name" value="CRP FAMILY TRANSCRIPTIONAL REGULATORY PROTEIN"/>
    <property type="match status" value="1"/>
</dbReference>
<dbReference type="GO" id="GO:0003677">
    <property type="term" value="F:DNA binding"/>
    <property type="evidence" value="ECO:0007669"/>
    <property type="project" value="UniProtKB-KW"/>
</dbReference>
<sequence>MNPDEVASLKARWRGCVWAHTLSDAEGAALLPQLRFAELAAGQPIWHRGDAADHWVGMGRGSMKLCTTSASGKPVTFMGQAFSWVGEIELIRDIPRLCDAVALSDAVIIKMPKAAFFHLLGTNPAFNRFVLTLLSERLTQSMVLTLSDRTLDPVAKVAQSLASLFSPSAFPPRSLELQVSQAELAIYCNMSRPRLNAALKQLEAEGLLTLGYQVVTLTRLDALRSYCGAASAASGSHTRPETA</sequence>
<dbReference type="EMBL" id="QXMN01000004">
    <property type="protein sequence ID" value="RIX83605.1"/>
    <property type="molecule type" value="Genomic_DNA"/>
</dbReference>
<accession>A0A9X8D7L5</accession>
<evidence type="ECO:0000256" key="2">
    <source>
        <dbReference type="ARBA" id="ARBA00023125"/>
    </source>
</evidence>
<evidence type="ECO:0000313" key="6">
    <source>
        <dbReference type="EMBL" id="RIX83605.1"/>
    </source>
</evidence>
<organism evidence="6 7">
    <name type="scientific">Acidovorax cavernicola</name>
    <dbReference type="NCBI Taxonomy" id="1675792"/>
    <lineage>
        <taxon>Bacteria</taxon>
        <taxon>Pseudomonadati</taxon>
        <taxon>Pseudomonadota</taxon>
        <taxon>Betaproteobacteria</taxon>
        <taxon>Burkholderiales</taxon>
        <taxon>Comamonadaceae</taxon>
        <taxon>Acidovorax</taxon>
    </lineage>
</organism>
<dbReference type="SUPFAM" id="SSF46785">
    <property type="entry name" value="Winged helix' DNA-binding domain"/>
    <property type="match status" value="1"/>
</dbReference>
<gene>
    <name evidence="6" type="ORF">D3H34_06315</name>
</gene>
<name>A0A9X8D7L5_9BURK</name>
<keyword evidence="2" id="KW-0238">DNA-binding</keyword>
<dbReference type="InterPro" id="IPR014710">
    <property type="entry name" value="RmlC-like_jellyroll"/>
</dbReference>
<dbReference type="Gene3D" id="1.10.10.10">
    <property type="entry name" value="Winged helix-like DNA-binding domain superfamily/Winged helix DNA-binding domain"/>
    <property type="match status" value="1"/>
</dbReference>
<dbReference type="InterPro" id="IPR012318">
    <property type="entry name" value="HTH_CRP"/>
</dbReference>
<dbReference type="Pfam" id="PF13545">
    <property type="entry name" value="HTH_Crp_2"/>
    <property type="match status" value="1"/>
</dbReference>
<dbReference type="AlphaFoldDB" id="A0A9X8D7L5"/>
<comment type="caution">
    <text evidence="6">The sequence shown here is derived from an EMBL/GenBank/DDBJ whole genome shotgun (WGS) entry which is preliminary data.</text>
</comment>
<dbReference type="SUPFAM" id="SSF51206">
    <property type="entry name" value="cAMP-binding domain-like"/>
    <property type="match status" value="1"/>
</dbReference>
<protein>
    <submittedName>
        <fullName evidence="6">Crp/Fnr family transcriptional regulator</fullName>
    </submittedName>
</protein>
<evidence type="ECO:0000259" key="5">
    <source>
        <dbReference type="PROSITE" id="PS51063"/>
    </source>
</evidence>